<keyword evidence="5 7" id="KW-1133">Transmembrane helix</keyword>
<feature type="domain" description="Major facilitator superfamily (MFS) profile" evidence="8">
    <location>
        <begin position="23"/>
        <end position="414"/>
    </location>
</feature>
<keyword evidence="6 7" id="KW-0472">Membrane</keyword>
<feature type="transmembrane region" description="Helical" evidence="7">
    <location>
        <begin position="322"/>
        <end position="345"/>
    </location>
</feature>
<name>W4L874_ENTF1</name>
<organism evidence="9 10">
    <name type="scientific">Entotheonella factor</name>
    <dbReference type="NCBI Taxonomy" id="1429438"/>
    <lineage>
        <taxon>Bacteria</taxon>
        <taxon>Pseudomonadati</taxon>
        <taxon>Nitrospinota/Tectimicrobiota group</taxon>
        <taxon>Candidatus Tectimicrobiota</taxon>
        <taxon>Candidatus Entotheonellia</taxon>
        <taxon>Candidatus Entotheonellales</taxon>
        <taxon>Candidatus Entotheonellaceae</taxon>
        <taxon>Candidatus Entotheonella</taxon>
    </lineage>
</organism>
<evidence type="ECO:0000259" key="8">
    <source>
        <dbReference type="PROSITE" id="PS50850"/>
    </source>
</evidence>
<feature type="transmembrane region" description="Helical" evidence="7">
    <location>
        <begin position="87"/>
        <end position="109"/>
    </location>
</feature>
<dbReference type="Pfam" id="PF05977">
    <property type="entry name" value="MFS_3"/>
    <property type="match status" value="1"/>
</dbReference>
<evidence type="ECO:0000256" key="7">
    <source>
        <dbReference type="SAM" id="Phobius"/>
    </source>
</evidence>
<comment type="subcellular location">
    <subcellularLocation>
        <location evidence="1">Cell membrane</location>
        <topology evidence="1">Multi-pass membrane protein</topology>
    </subcellularLocation>
</comment>
<dbReference type="PANTHER" id="PTHR23513">
    <property type="entry name" value="INTEGRAL MEMBRANE EFFLUX PROTEIN-RELATED"/>
    <property type="match status" value="1"/>
</dbReference>
<evidence type="ECO:0000256" key="1">
    <source>
        <dbReference type="ARBA" id="ARBA00004651"/>
    </source>
</evidence>
<feature type="transmembrane region" description="Helical" evidence="7">
    <location>
        <begin position="139"/>
        <end position="160"/>
    </location>
</feature>
<proteinExistence type="predicted"/>
<keyword evidence="10" id="KW-1185">Reference proteome</keyword>
<feature type="transmembrane region" description="Helical" evidence="7">
    <location>
        <begin position="391"/>
        <end position="410"/>
    </location>
</feature>
<keyword evidence="3" id="KW-1003">Cell membrane</keyword>
<keyword evidence="2" id="KW-0813">Transport</keyword>
<feature type="transmembrane region" description="Helical" evidence="7">
    <location>
        <begin position="172"/>
        <end position="198"/>
    </location>
</feature>
<evidence type="ECO:0000256" key="2">
    <source>
        <dbReference type="ARBA" id="ARBA00022448"/>
    </source>
</evidence>
<reference evidence="9 10" key="1">
    <citation type="journal article" date="2014" name="Nature">
        <title>An environmental bacterial taxon with a large and distinct metabolic repertoire.</title>
        <authorList>
            <person name="Wilson M.C."/>
            <person name="Mori T."/>
            <person name="Ruckert C."/>
            <person name="Uria A.R."/>
            <person name="Helf M.J."/>
            <person name="Takada K."/>
            <person name="Gernert C."/>
            <person name="Steffens U.A."/>
            <person name="Heycke N."/>
            <person name="Schmitt S."/>
            <person name="Rinke C."/>
            <person name="Helfrich E.J."/>
            <person name="Brachmann A.O."/>
            <person name="Gurgui C."/>
            <person name="Wakimoto T."/>
            <person name="Kracht M."/>
            <person name="Crusemann M."/>
            <person name="Hentschel U."/>
            <person name="Abe I."/>
            <person name="Matsunaga S."/>
            <person name="Kalinowski J."/>
            <person name="Takeyama H."/>
            <person name="Piel J."/>
        </authorList>
    </citation>
    <scope>NUCLEOTIDE SEQUENCE [LARGE SCALE GENOMIC DNA]</scope>
    <source>
        <strain evidence="10">TSY1</strain>
    </source>
</reference>
<evidence type="ECO:0000256" key="5">
    <source>
        <dbReference type="ARBA" id="ARBA00022989"/>
    </source>
</evidence>
<gene>
    <name evidence="9" type="ORF">ETSY1_35755</name>
</gene>
<evidence type="ECO:0000256" key="4">
    <source>
        <dbReference type="ARBA" id="ARBA00022692"/>
    </source>
</evidence>
<dbReference type="PROSITE" id="PS50850">
    <property type="entry name" value="MFS"/>
    <property type="match status" value="1"/>
</dbReference>
<dbReference type="AlphaFoldDB" id="W4L874"/>
<dbReference type="CDD" id="cd06173">
    <property type="entry name" value="MFS_MefA_like"/>
    <property type="match status" value="1"/>
</dbReference>
<sequence length="425" mass="45081">MTRPLGPPEPQAWGPFRAFAHRGYLRLWIANFLSYTPRWMQMTLLAWLILELSNSPWLVALIGFFSSMPMLLLGLFGGVLADRLNRLRLLVVLQVVNTAVSLLMTAALVTGTVQVWHGYVVVAVAGASWALGTPSRRALLIDLLGTSGITNAVALDSVGMNGSRMLGPALGGALIALIGVTGGFAVTTVSYALGLILLMTLRVNQVERPSQPPQSVVRNLAEGLRYAGQNRVIKADIYITVIMNFLLFPYMQMVPVLARDVLHVGPTLMGLLQSAEGVGALIGSIMIASIATISYHGRYFVIGSTIALLALVGFSMSEWYIVSFPLLLLVGMGTACFGTMQSTIVMISAPDDMRGRALGVISLAIGAGPLGSLILGAVADAVSPVFAVRTHALLGVILLSLTVLVIPAIMDRTETAWQAPSGSAS</sequence>
<dbReference type="SUPFAM" id="SSF103473">
    <property type="entry name" value="MFS general substrate transporter"/>
    <property type="match status" value="1"/>
</dbReference>
<dbReference type="GO" id="GO:0005886">
    <property type="term" value="C:plasma membrane"/>
    <property type="evidence" value="ECO:0007669"/>
    <property type="project" value="UniProtKB-SubCell"/>
</dbReference>
<feature type="transmembrane region" description="Helical" evidence="7">
    <location>
        <begin position="235"/>
        <end position="251"/>
    </location>
</feature>
<dbReference type="Proteomes" id="UP000019141">
    <property type="component" value="Unassembled WGS sequence"/>
</dbReference>
<dbReference type="Gene3D" id="1.20.1250.20">
    <property type="entry name" value="MFS general substrate transporter like domains"/>
    <property type="match status" value="1"/>
</dbReference>
<dbReference type="InterPro" id="IPR036259">
    <property type="entry name" value="MFS_trans_sf"/>
</dbReference>
<feature type="transmembrane region" description="Helical" evidence="7">
    <location>
        <begin position="271"/>
        <end position="292"/>
    </location>
</feature>
<dbReference type="InterPro" id="IPR020846">
    <property type="entry name" value="MFS_dom"/>
</dbReference>
<protein>
    <recommendedName>
        <fullName evidence="8">Major facilitator superfamily (MFS) profile domain-containing protein</fullName>
    </recommendedName>
</protein>
<feature type="transmembrane region" description="Helical" evidence="7">
    <location>
        <begin position="299"/>
        <end position="316"/>
    </location>
</feature>
<keyword evidence="4 7" id="KW-0812">Transmembrane</keyword>
<feature type="transmembrane region" description="Helical" evidence="7">
    <location>
        <begin position="115"/>
        <end position="132"/>
    </location>
</feature>
<evidence type="ECO:0000256" key="3">
    <source>
        <dbReference type="ARBA" id="ARBA00022475"/>
    </source>
</evidence>
<dbReference type="EMBL" id="AZHW01001099">
    <property type="protein sequence ID" value="ETW94232.1"/>
    <property type="molecule type" value="Genomic_DNA"/>
</dbReference>
<feature type="transmembrane region" description="Helical" evidence="7">
    <location>
        <begin position="357"/>
        <end position="379"/>
    </location>
</feature>
<feature type="transmembrane region" description="Helical" evidence="7">
    <location>
        <begin position="56"/>
        <end position="80"/>
    </location>
</feature>
<dbReference type="GO" id="GO:0022857">
    <property type="term" value="F:transmembrane transporter activity"/>
    <property type="evidence" value="ECO:0007669"/>
    <property type="project" value="InterPro"/>
</dbReference>
<comment type="caution">
    <text evidence="9">The sequence shown here is derived from an EMBL/GenBank/DDBJ whole genome shotgun (WGS) entry which is preliminary data.</text>
</comment>
<dbReference type="InterPro" id="IPR010290">
    <property type="entry name" value="TM_effector"/>
</dbReference>
<dbReference type="PANTHER" id="PTHR23513:SF6">
    <property type="entry name" value="MAJOR FACILITATOR SUPERFAMILY ASSOCIATED DOMAIN-CONTAINING PROTEIN"/>
    <property type="match status" value="1"/>
</dbReference>
<accession>W4L874</accession>
<evidence type="ECO:0000313" key="10">
    <source>
        <dbReference type="Proteomes" id="UP000019141"/>
    </source>
</evidence>
<dbReference type="HOGENOM" id="CLU_034180_11_2_7"/>
<evidence type="ECO:0000313" key="9">
    <source>
        <dbReference type="EMBL" id="ETW94232.1"/>
    </source>
</evidence>
<evidence type="ECO:0000256" key="6">
    <source>
        <dbReference type="ARBA" id="ARBA00023136"/>
    </source>
</evidence>